<dbReference type="InterPro" id="IPR045864">
    <property type="entry name" value="aa-tRNA-synth_II/BPL/LPL"/>
</dbReference>
<protein>
    <recommendedName>
        <fullName evidence="9">Histidine--tRNA ligase</fullName>
        <ecNumber evidence="9">6.1.1.21</ecNumber>
    </recommendedName>
    <alternativeName>
        <fullName evidence="9">Histidyl-tRNA synthetase</fullName>
        <shortName evidence="9">HisRS</shortName>
    </alternativeName>
</protein>
<dbReference type="InterPro" id="IPR036621">
    <property type="entry name" value="Anticodon-bd_dom_sf"/>
</dbReference>
<proteinExistence type="inferred from homology"/>
<dbReference type="GO" id="GO:0006427">
    <property type="term" value="P:histidyl-tRNA aminoacylation"/>
    <property type="evidence" value="ECO:0007669"/>
    <property type="project" value="UniProtKB-UniRule"/>
</dbReference>
<feature type="binding site" evidence="10">
    <location>
        <position position="275"/>
    </location>
    <ligand>
        <name>L-histidine</name>
        <dbReference type="ChEBI" id="CHEBI:57595"/>
    </ligand>
</feature>
<feature type="binding site" evidence="10">
    <location>
        <position position="110"/>
    </location>
    <ligand>
        <name>L-histidine</name>
        <dbReference type="ChEBI" id="CHEBI:57595"/>
    </ligand>
</feature>
<dbReference type="PROSITE" id="PS50862">
    <property type="entry name" value="AA_TRNA_LIGASE_II"/>
    <property type="match status" value="1"/>
</dbReference>
<evidence type="ECO:0000256" key="3">
    <source>
        <dbReference type="ARBA" id="ARBA00022598"/>
    </source>
</evidence>
<dbReference type="OrthoDB" id="9800814at2"/>
<comment type="subcellular location">
    <subcellularLocation>
        <location evidence="9">Cytoplasm</location>
    </subcellularLocation>
</comment>
<dbReference type="InterPro" id="IPR015807">
    <property type="entry name" value="His-tRNA-ligase"/>
</dbReference>
<evidence type="ECO:0000256" key="5">
    <source>
        <dbReference type="ARBA" id="ARBA00022840"/>
    </source>
</evidence>
<sequence>MGFIKPSNVVGTMELLPNEQILFDNVKDIIEDTFKKRGFLPIDTPVFEKNEILLAKGGGETTKQIFKIDSESKDISLRFDLTVPLARYVAQYFSDLNFPFRRYHIGKVYRGERNQKGRYKEFYQCDIDVIGNGKLDIKNDAELPYIIYEIFSKIINEKFAINFSNLKIINGLFENLGVDNKTDMLRIIDKIEKIGFEKVVEELKNTGLDGNNLEKITEFIKISGSNEEIIEKLNSLGIKNELFDKGVEELKEVYNCMKLFGIPEDCIKINLTITRGLDYYTGTVYETFLENYRQLGSVCSGGRYDDLASNYTSQILPGVGISIGLTRLFYQLLDKNLFKEIKTNSIDALIIPMENCYDYAIKLLNKFENSGKIIQIYFEDAKMKKKISYADKLNIPYIIIVGEDEKANNTYTVKDLKTGEQSTVDFEGLIKLI</sequence>
<comment type="subunit">
    <text evidence="9">Homodimer.</text>
</comment>
<dbReference type="InterPro" id="IPR006195">
    <property type="entry name" value="aa-tRNA-synth_II"/>
</dbReference>
<feature type="binding site" evidence="10">
    <location>
        <position position="128"/>
    </location>
    <ligand>
        <name>L-histidine</name>
        <dbReference type="ChEBI" id="CHEBI:57595"/>
    </ligand>
</feature>
<evidence type="ECO:0000256" key="2">
    <source>
        <dbReference type="ARBA" id="ARBA00022490"/>
    </source>
</evidence>
<evidence type="ECO:0000256" key="4">
    <source>
        <dbReference type="ARBA" id="ARBA00022741"/>
    </source>
</evidence>
<dbReference type="Pfam" id="PF03129">
    <property type="entry name" value="HGTP_anticodon"/>
    <property type="match status" value="1"/>
</dbReference>
<evidence type="ECO:0000259" key="11">
    <source>
        <dbReference type="PROSITE" id="PS50862"/>
    </source>
</evidence>
<dbReference type="NCBIfam" id="TIGR00442">
    <property type="entry name" value="hisS"/>
    <property type="match status" value="1"/>
</dbReference>
<feature type="binding site" evidence="10">
    <location>
        <position position="124"/>
    </location>
    <ligand>
        <name>L-histidine</name>
        <dbReference type="ChEBI" id="CHEBI:57595"/>
    </ligand>
</feature>
<dbReference type="HAMAP" id="MF_00127">
    <property type="entry name" value="His_tRNA_synth"/>
    <property type="match status" value="1"/>
</dbReference>
<evidence type="ECO:0000313" key="12">
    <source>
        <dbReference type="EMBL" id="AIZ36072.1"/>
    </source>
</evidence>
<dbReference type="STRING" id="33033.NW74_01185"/>
<dbReference type="EC" id="6.1.1.21" evidence="9"/>
<dbReference type="Pfam" id="PF13393">
    <property type="entry name" value="tRNA-synt_His"/>
    <property type="match status" value="1"/>
</dbReference>
<organism evidence="12 13">
    <name type="scientific">Parvimonas micra</name>
    <dbReference type="NCBI Taxonomy" id="33033"/>
    <lineage>
        <taxon>Bacteria</taxon>
        <taxon>Bacillati</taxon>
        <taxon>Bacillota</taxon>
        <taxon>Tissierellia</taxon>
        <taxon>Tissierellales</taxon>
        <taxon>Peptoniphilaceae</taxon>
        <taxon>Parvimonas</taxon>
    </lineage>
</organism>
<dbReference type="RefSeq" id="WP_041953448.1">
    <property type="nucleotide sequence ID" value="NZ_CP009761.1"/>
</dbReference>
<dbReference type="GO" id="GO:0004821">
    <property type="term" value="F:histidine-tRNA ligase activity"/>
    <property type="evidence" value="ECO:0007669"/>
    <property type="project" value="UniProtKB-UniRule"/>
</dbReference>
<feature type="binding site" evidence="10">
    <location>
        <begin position="80"/>
        <end position="82"/>
    </location>
    <ligand>
        <name>L-histidine</name>
        <dbReference type="ChEBI" id="CHEBI:57595"/>
    </ligand>
</feature>
<feature type="domain" description="Aminoacyl-transfer RNA synthetases class-II family profile" evidence="11">
    <location>
        <begin position="22"/>
        <end position="352"/>
    </location>
</feature>
<dbReference type="AlphaFoldDB" id="A0A0B4RZS4"/>
<evidence type="ECO:0000256" key="9">
    <source>
        <dbReference type="HAMAP-Rule" id="MF_00127"/>
    </source>
</evidence>
<evidence type="ECO:0000256" key="1">
    <source>
        <dbReference type="ARBA" id="ARBA00008226"/>
    </source>
</evidence>
<dbReference type="SUPFAM" id="SSF55681">
    <property type="entry name" value="Class II aaRS and biotin synthetases"/>
    <property type="match status" value="1"/>
</dbReference>
<dbReference type="GO" id="GO:0140096">
    <property type="term" value="F:catalytic activity, acting on a protein"/>
    <property type="evidence" value="ECO:0007669"/>
    <property type="project" value="UniProtKB-ARBA"/>
</dbReference>
<dbReference type="PANTHER" id="PTHR11476">
    <property type="entry name" value="HISTIDYL-TRNA SYNTHETASE"/>
    <property type="match status" value="1"/>
</dbReference>
<evidence type="ECO:0000256" key="8">
    <source>
        <dbReference type="ARBA" id="ARBA00047639"/>
    </source>
</evidence>
<dbReference type="Proteomes" id="UP000031386">
    <property type="component" value="Chromosome"/>
</dbReference>
<keyword evidence="4 9" id="KW-0547">Nucleotide-binding</keyword>
<keyword evidence="5 9" id="KW-0067">ATP-binding</keyword>
<dbReference type="InterPro" id="IPR004154">
    <property type="entry name" value="Anticodon-bd"/>
</dbReference>
<evidence type="ECO:0000256" key="7">
    <source>
        <dbReference type="ARBA" id="ARBA00023146"/>
    </source>
</evidence>
<evidence type="ECO:0000256" key="10">
    <source>
        <dbReference type="PIRSR" id="PIRSR001549-1"/>
    </source>
</evidence>
<evidence type="ECO:0000256" key="6">
    <source>
        <dbReference type="ARBA" id="ARBA00022917"/>
    </source>
</evidence>
<dbReference type="CDD" id="cd00859">
    <property type="entry name" value="HisRS_anticodon"/>
    <property type="match status" value="1"/>
</dbReference>
<dbReference type="InterPro" id="IPR033656">
    <property type="entry name" value="HisRS_anticodon"/>
</dbReference>
<dbReference type="SUPFAM" id="SSF52954">
    <property type="entry name" value="Class II aaRS ABD-related"/>
    <property type="match status" value="1"/>
</dbReference>
<dbReference type="KEGG" id="pmic:NW74_01185"/>
<dbReference type="PIRSF" id="PIRSF001549">
    <property type="entry name" value="His-tRNA_synth"/>
    <property type="match status" value="1"/>
</dbReference>
<keyword evidence="13" id="KW-1185">Reference proteome</keyword>
<keyword evidence="2 9" id="KW-0963">Cytoplasm</keyword>
<reference evidence="12 13" key="1">
    <citation type="submission" date="2014-10" db="EMBL/GenBank/DDBJ databases">
        <title>Complete genome sequence of Parvimonas micra KCOM 1535 (= ChDC B708).</title>
        <authorList>
            <person name="Kook J.-K."/>
            <person name="Park S.-N."/>
            <person name="Lim Y.K."/>
            <person name="Roh H."/>
        </authorList>
    </citation>
    <scope>NUCLEOTIDE SEQUENCE [LARGE SCALE GENOMIC DNA]</scope>
    <source>
        <strain evidence="13">KCOM 1535 / ChDC B708</strain>
    </source>
</reference>
<dbReference type="GO" id="GO:0005737">
    <property type="term" value="C:cytoplasm"/>
    <property type="evidence" value="ECO:0007669"/>
    <property type="project" value="UniProtKB-SubCell"/>
</dbReference>
<dbReference type="GO" id="GO:0016740">
    <property type="term" value="F:transferase activity"/>
    <property type="evidence" value="ECO:0007669"/>
    <property type="project" value="UniProtKB-ARBA"/>
</dbReference>
<dbReference type="CDD" id="cd00773">
    <property type="entry name" value="HisRS-like_core"/>
    <property type="match status" value="1"/>
</dbReference>
<dbReference type="Gene3D" id="3.40.50.800">
    <property type="entry name" value="Anticodon-binding domain"/>
    <property type="match status" value="1"/>
</dbReference>
<evidence type="ECO:0000313" key="13">
    <source>
        <dbReference type="Proteomes" id="UP000031386"/>
    </source>
</evidence>
<dbReference type="Gene3D" id="3.30.930.10">
    <property type="entry name" value="Bira Bifunctional Protein, Domain 2"/>
    <property type="match status" value="1"/>
</dbReference>
<comment type="catalytic activity">
    <reaction evidence="8 9">
        <text>tRNA(His) + L-histidine + ATP = L-histidyl-tRNA(His) + AMP + diphosphate + H(+)</text>
        <dbReference type="Rhea" id="RHEA:17313"/>
        <dbReference type="Rhea" id="RHEA-COMP:9665"/>
        <dbReference type="Rhea" id="RHEA-COMP:9689"/>
        <dbReference type="ChEBI" id="CHEBI:15378"/>
        <dbReference type="ChEBI" id="CHEBI:30616"/>
        <dbReference type="ChEBI" id="CHEBI:33019"/>
        <dbReference type="ChEBI" id="CHEBI:57595"/>
        <dbReference type="ChEBI" id="CHEBI:78442"/>
        <dbReference type="ChEBI" id="CHEBI:78527"/>
        <dbReference type="ChEBI" id="CHEBI:456215"/>
        <dbReference type="EC" id="6.1.1.21"/>
    </reaction>
</comment>
<name>A0A0B4RZS4_9FIRM</name>
<accession>A0A0B4RZS4</accession>
<dbReference type="EMBL" id="CP009761">
    <property type="protein sequence ID" value="AIZ36072.1"/>
    <property type="molecule type" value="Genomic_DNA"/>
</dbReference>
<dbReference type="InterPro" id="IPR004516">
    <property type="entry name" value="HisRS/HisZ"/>
</dbReference>
<dbReference type="PANTHER" id="PTHR11476:SF7">
    <property type="entry name" value="HISTIDINE--TRNA LIGASE"/>
    <property type="match status" value="1"/>
</dbReference>
<keyword evidence="7 9" id="KW-0030">Aminoacyl-tRNA synthetase</keyword>
<gene>
    <name evidence="9" type="primary">hisS</name>
    <name evidence="12" type="ORF">NW74_01185</name>
</gene>
<keyword evidence="6 9" id="KW-0648">Protein biosynthesis</keyword>
<dbReference type="GO" id="GO:0005524">
    <property type="term" value="F:ATP binding"/>
    <property type="evidence" value="ECO:0007669"/>
    <property type="project" value="UniProtKB-UniRule"/>
</dbReference>
<comment type="similarity">
    <text evidence="1 9">Belongs to the class-II aminoacyl-tRNA synthetase family.</text>
</comment>
<feature type="binding site" evidence="10">
    <location>
        <begin position="279"/>
        <end position="280"/>
    </location>
    <ligand>
        <name>L-histidine</name>
        <dbReference type="ChEBI" id="CHEBI:57595"/>
    </ligand>
</feature>
<keyword evidence="3 9" id="KW-0436">Ligase</keyword>
<dbReference type="InterPro" id="IPR041715">
    <property type="entry name" value="HisRS-like_core"/>
</dbReference>